<comment type="caution">
    <text evidence="2">The sequence shown here is derived from an EMBL/GenBank/DDBJ whole genome shotgun (WGS) entry which is preliminary data.</text>
</comment>
<name>A0A9J5WM39_SOLCO</name>
<feature type="compositionally biased region" description="Polar residues" evidence="1">
    <location>
        <begin position="46"/>
        <end position="61"/>
    </location>
</feature>
<proteinExistence type="predicted"/>
<evidence type="ECO:0000313" key="2">
    <source>
        <dbReference type="EMBL" id="KAG5576977.1"/>
    </source>
</evidence>
<evidence type="ECO:0000256" key="1">
    <source>
        <dbReference type="SAM" id="MobiDB-lite"/>
    </source>
</evidence>
<evidence type="ECO:0000313" key="3">
    <source>
        <dbReference type="Proteomes" id="UP000824120"/>
    </source>
</evidence>
<gene>
    <name evidence="2" type="ORF">H5410_057111</name>
</gene>
<dbReference type="EMBL" id="JACXVP010000011">
    <property type="protein sequence ID" value="KAG5576977.1"/>
    <property type="molecule type" value="Genomic_DNA"/>
</dbReference>
<reference evidence="2 3" key="1">
    <citation type="submission" date="2020-09" db="EMBL/GenBank/DDBJ databases">
        <title>De no assembly of potato wild relative species, Solanum commersonii.</title>
        <authorList>
            <person name="Cho K."/>
        </authorList>
    </citation>
    <scope>NUCLEOTIDE SEQUENCE [LARGE SCALE GENOMIC DNA]</scope>
    <source>
        <strain evidence="2">LZ3.2</strain>
        <tissue evidence="2">Leaf</tissue>
    </source>
</reference>
<protein>
    <submittedName>
        <fullName evidence="2">Uncharacterized protein</fullName>
    </submittedName>
</protein>
<feature type="region of interest" description="Disordered" evidence="1">
    <location>
        <begin position="42"/>
        <end position="61"/>
    </location>
</feature>
<dbReference type="Proteomes" id="UP000824120">
    <property type="component" value="Chromosome 11"/>
</dbReference>
<dbReference type="AlphaFoldDB" id="A0A9J5WM39"/>
<sequence>MSTHSLGHILVVFVSRPPSRTNRKHMSGFVLRIKKTHFQLGKDELLSSSSQKPSPNLRENI</sequence>
<keyword evidence="3" id="KW-1185">Reference proteome</keyword>
<accession>A0A9J5WM39</accession>
<organism evidence="2 3">
    <name type="scientific">Solanum commersonii</name>
    <name type="common">Commerson's wild potato</name>
    <name type="synonym">Commerson's nightshade</name>
    <dbReference type="NCBI Taxonomy" id="4109"/>
    <lineage>
        <taxon>Eukaryota</taxon>
        <taxon>Viridiplantae</taxon>
        <taxon>Streptophyta</taxon>
        <taxon>Embryophyta</taxon>
        <taxon>Tracheophyta</taxon>
        <taxon>Spermatophyta</taxon>
        <taxon>Magnoliopsida</taxon>
        <taxon>eudicotyledons</taxon>
        <taxon>Gunneridae</taxon>
        <taxon>Pentapetalae</taxon>
        <taxon>asterids</taxon>
        <taxon>lamiids</taxon>
        <taxon>Solanales</taxon>
        <taxon>Solanaceae</taxon>
        <taxon>Solanoideae</taxon>
        <taxon>Solaneae</taxon>
        <taxon>Solanum</taxon>
    </lineage>
</organism>